<keyword evidence="8 12" id="KW-1133">Transmembrane helix</keyword>
<protein>
    <recommendedName>
        <fullName evidence="12">Mannosyltransferase</fullName>
        <ecNumber evidence="12">2.4.1.-</ecNumber>
    </recommendedName>
</protein>
<dbReference type="GO" id="GO:0005789">
    <property type="term" value="C:endoplasmic reticulum membrane"/>
    <property type="evidence" value="ECO:0007669"/>
    <property type="project" value="UniProtKB-SubCell"/>
</dbReference>
<feature type="transmembrane region" description="Helical" evidence="12">
    <location>
        <begin position="63"/>
        <end position="80"/>
    </location>
</feature>
<keyword evidence="13" id="KW-0732">Signal</keyword>
<keyword evidence="4 12" id="KW-0328">Glycosyltransferase</keyword>
<name>A0AA89CAK8_PINIB</name>
<feature type="signal peptide" evidence="13">
    <location>
        <begin position="1"/>
        <end position="23"/>
    </location>
</feature>
<feature type="transmembrane region" description="Helical" evidence="12">
    <location>
        <begin position="92"/>
        <end position="109"/>
    </location>
</feature>
<comment type="caution">
    <text evidence="14">The sequence shown here is derived from an EMBL/GenBank/DDBJ whole genome shotgun (WGS) entry which is preliminary data.</text>
</comment>
<keyword evidence="6 12" id="KW-0812">Transmembrane</keyword>
<reference evidence="14" key="1">
    <citation type="submission" date="2019-08" db="EMBL/GenBank/DDBJ databases">
        <title>The improved chromosome-level genome for the pearl oyster Pinctada fucata martensii using PacBio sequencing and Hi-C.</title>
        <authorList>
            <person name="Zheng Z."/>
        </authorList>
    </citation>
    <scope>NUCLEOTIDE SEQUENCE</scope>
    <source>
        <strain evidence="14">ZZ-2019</strain>
        <tissue evidence="14">Adductor muscle</tissue>
    </source>
</reference>
<feature type="transmembrane region" description="Helical" evidence="12">
    <location>
        <begin position="167"/>
        <end position="192"/>
    </location>
</feature>
<feature type="transmembrane region" description="Helical" evidence="12">
    <location>
        <begin position="308"/>
        <end position="328"/>
    </location>
</feature>
<evidence type="ECO:0000313" key="14">
    <source>
        <dbReference type="EMBL" id="KAK3102542.1"/>
    </source>
</evidence>
<feature type="transmembrane region" description="Helical" evidence="12">
    <location>
        <begin position="257"/>
        <end position="280"/>
    </location>
</feature>
<proteinExistence type="inferred from homology"/>
<dbReference type="Proteomes" id="UP001186944">
    <property type="component" value="Unassembled WGS sequence"/>
</dbReference>
<keyword evidence="9 12" id="KW-0472">Membrane</keyword>
<evidence type="ECO:0000256" key="11">
    <source>
        <dbReference type="ARBA" id="ARBA00048899"/>
    </source>
</evidence>
<gene>
    <name evidence="14" type="ORF">FSP39_012075</name>
</gene>
<evidence type="ECO:0000256" key="12">
    <source>
        <dbReference type="RuleBase" id="RU363075"/>
    </source>
</evidence>
<dbReference type="Pfam" id="PF03901">
    <property type="entry name" value="Glyco_transf_22"/>
    <property type="match status" value="1"/>
</dbReference>
<feature type="transmembrane region" description="Helical" evidence="12">
    <location>
        <begin position="145"/>
        <end position="161"/>
    </location>
</feature>
<evidence type="ECO:0000256" key="5">
    <source>
        <dbReference type="ARBA" id="ARBA00022679"/>
    </source>
</evidence>
<dbReference type="InterPro" id="IPR005599">
    <property type="entry name" value="GPI_mannosylTrfase"/>
</dbReference>
<dbReference type="GO" id="GO:0052917">
    <property type="term" value="F:dol-P-Man:Man(7)GlcNAc(2)-PP-Dol alpha-1,6-mannosyltransferase activity"/>
    <property type="evidence" value="ECO:0007669"/>
    <property type="project" value="UniProtKB-EC"/>
</dbReference>
<dbReference type="GO" id="GO:0006487">
    <property type="term" value="P:protein N-linked glycosylation"/>
    <property type="evidence" value="ECO:0007669"/>
    <property type="project" value="TreeGrafter"/>
</dbReference>
<dbReference type="EC" id="2.4.1.-" evidence="12"/>
<comment type="catalytic activity">
    <reaction evidence="11">
        <text>an alpha-D-Man-(1-&gt;2)-alpha-D-Man-(1-&gt;2)-alpha-D-Man-(1-&gt;3)-[alpha-D-Man-(1-&gt;2)-alpha-D-Man-(1-&gt;3)-alpha-D-Man-(1-&gt;6)]-beta-D-Man-(1-&gt;4)-beta-D-GlcNAc-(1-&gt;4)-alpha-D-GlcNAc-diphospho-di-trans,poly-cis-dolichol + a di-trans,poly-cis-dolichyl beta-D-mannosyl phosphate = an alpha-D-Man-(1-&gt;2)-alpha-D-Man-(1-&gt;2)-alpha-D-Man-(1-&gt;3)-[alpha-D-Man-(1-&gt;2)-alpha-D-Man-(1-&gt;3)-[alpha-D-Man-(1-&gt;6)]-alpha-D-Man-(1-&gt;6)]-beta-D-Man-(1-&gt;4)-beta-D-GlcNAc-(1-&gt;4)-alpha-D-GlcNAc-diphospho-di-trans,poly-cis-dolichol + a di-trans,poly-cis-dolichyl phosphate + H(+)</text>
        <dbReference type="Rhea" id="RHEA:29535"/>
        <dbReference type="Rhea" id="RHEA-COMP:19498"/>
        <dbReference type="Rhea" id="RHEA-COMP:19501"/>
        <dbReference type="Rhea" id="RHEA-COMP:19518"/>
        <dbReference type="Rhea" id="RHEA-COMP:19519"/>
        <dbReference type="ChEBI" id="CHEBI:15378"/>
        <dbReference type="ChEBI" id="CHEBI:57683"/>
        <dbReference type="ChEBI" id="CHEBI:58211"/>
        <dbReference type="ChEBI" id="CHEBI:132517"/>
        <dbReference type="ChEBI" id="CHEBI:132519"/>
        <dbReference type="EC" id="2.4.1.260"/>
    </reaction>
    <physiologicalReaction direction="left-to-right" evidence="11">
        <dbReference type="Rhea" id="RHEA:29536"/>
    </physiologicalReaction>
</comment>
<evidence type="ECO:0000256" key="4">
    <source>
        <dbReference type="ARBA" id="ARBA00022676"/>
    </source>
</evidence>
<dbReference type="PANTHER" id="PTHR22760">
    <property type="entry name" value="GLYCOSYLTRANSFERASE"/>
    <property type="match status" value="1"/>
</dbReference>
<accession>A0AA89CAK8</accession>
<comment type="function">
    <text evidence="10">Mannosyltransferase that operates in the biosynthetic pathway of dolichol-linked oligosaccharides, the glycan precursors employed in protein asparagine (N)-glycosylation. The assembly of dolichol-linked oligosaccharides begins on the cytosolic side of the endoplasmic reticulum membrane and finishes in its lumen. The sequential addition of sugars to dolichol pyrophosphate produces dolichol-linked oligosaccharides containing fourteen sugars, including two GlcNAcs, nine mannoses and three glucoses. Once assembled, the oligosaccharide is transferred from the lipid to nascent proteins by oligosaccharyltransferases. In the lumen of the endoplasmic reticulum, adds the eighth mannose residue in an alpha-1,6 linkage onto Man(7)GlcNAc(2)-PP-dolichol to produce Man(8)GlcNAc(2)-PP-dolichol.</text>
</comment>
<dbReference type="PANTHER" id="PTHR22760:SF1">
    <property type="entry name" value="DOL-P-MAN:MAN(7)GLCNAC(2)-PP-DOL ALPHA-1,6-MANNOSYLTRANSFERASE"/>
    <property type="match status" value="1"/>
</dbReference>
<keyword evidence="7 12" id="KW-0256">Endoplasmic reticulum</keyword>
<organism evidence="14 15">
    <name type="scientific">Pinctada imbricata</name>
    <name type="common">Atlantic pearl-oyster</name>
    <name type="synonym">Pinctada martensii</name>
    <dbReference type="NCBI Taxonomy" id="66713"/>
    <lineage>
        <taxon>Eukaryota</taxon>
        <taxon>Metazoa</taxon>
        <taxon>Spiralia</taxon>
        <taxon>Lophotrochozoa</taxon>
        <taxon>Mollusca</taxon>
        <taxon>Bivalvia</taxon>
        <taxon>Autobranchia</taxon>
        <taxon>Pteriomorphia</taxon>
        <taxon>Pterioida</taxon>
        <taxon>Pterioidea</taxon>
        <taxon>Pteriidae</taxon>
        <taxon>Pinctada</taxon>
    </lineage>
</organism>
<evidence type="ECO:0000256" key="6">
    <source>
        <dbReference type="ARBA" id="ARBA00022692"/>
    </source>
</evidence>
<sequence length="484" mass="56056">MGGIPFGWEILVSTVGLIHLVMCPYTKVEESFNVQAIHDVLYHGLDIDKYDHLEFPGVVPRTFIGPIVISLTAAPFVYIAKLFEADKFFTQYIVRATLGVYVMVGLFAFWNAVQEKFGRDLKKWMILVTMSQFHFIFYSSRPLPNIFALSLVLLAFASWLRQQHMRFLWFSGAAILIFRAELAMYLGIILLTELASGRLPFKKFVLTCIPAGIVLLGSTVLIDSYFWQRWLWPEGDVFWYNTVMNKSSHWGTSPFLWYFYSALPRALSVSYFFVPFGLLIEPRLRQLAMPTLAFILIYSNLPHKELRFIVYTFPVFNVLTSLTVCRLWNNRNKSMIQKFCAMFAVSHLLANCATTAISEFVSHQNYPGGQAMYKLHQIEPNNTEVHVHIDVLTAQTGVTRFTELNNRWIYDKTENLEPGGLEMQKFTHLFIGEDELLKYYQSTHTVIAKIDSFDRIKIDWKTIPPVQIITKPTIWILKKNKPFR</sequence>
<evidence type="ECO:0000256" key="7">
    <source>
        <dbReference type="ARBA" id="ARBA00022824"/>
    </source>
</evidence>
<keyword evidence="15" id="KW-1185">Reference proteome</keyword>
<evidence type="ECO:0000256" key="1">
    <source>
        <dbReference type="ARBA" id="ARBA00004477"/>
    </source>
</evidence>
<evidence type="ECO:0000313" key="15">
    <source>
        <dbReference type="Proteomes" id="UP001186944"/>
    </source>
</evidence>
<comment type="subcellular location">
    <subcellularLocation>
        <location evidence="1 12">Endoplasmic reticulum membrane</location>
        <topology evidence="1 12">Multi-pass membrane protein</topology>
    </subcellularLocation>
</comment>
<dbReference type="EMBL" id="VSWD01000005">
    <property type="protein sequence ID" value="KAK3102542.1"/>
    <property type="molecule type" value="Genomic_DNA"/>
</dbReference>
<evidence type="ECO:0000256" key="8">
    <source>
        <dbReference type="ARBA" id="ARBA00022989"/>
    </source>
</evidence>
<evidence type="ECO:0000256" key="2">
    <source>
        <dbReference type="ARBA" id="ARBA00004922"/>
    </source>
</evidence>
<comment type="similarity">
    <text evidence="3 12">Belongs to the glycosyltransferase 22 family.</text>
</comment>
<comment type="pathway">
    <text evidence="2">Protein modification; protein glycosylation.</text>
</comment>
<feature type="transmembrane region" description="Helical" evidence="12">
    <location>
        <begin position="204"/>
        <end position="227"/>
    </location>
</feature>
<evidence type="ECO:0000256" key="3">
    <source>
        <dbReference type="ARBA" id="ARBA00007063"/>
    </source>
</evidence>
<evidence type="ECO:0000256" key="9">
    <source>
        <dbReference type="ARBA" id="ARBA00023136"/>
    </source>
</evidence>
<evidence type="ECO:0000256" key="10">
    <source>
        <dbReference type="ARBA" id="ARBA00044721"/>
    </source>
</evidence>
<dbReference type="AlphaFoldDB" id="A0AA89CAK8"/>
<evidence type="ECO:0000256" key="13">
    <source>
        <dbReference type="SAM" id="SignalP"/>
    </source>
</evidence>
<keyword evidence="5" id="KW-0808">Transferase</keyword>
<feature type="chain" id="PRO_5041715966" description="Mannosyltransferase" evidence="13">
    <location>
        <begin position="24"/>
        <end position="484"/>
    </location>
</feature>